<keyword evidence="5" id="KW-1185">Reference proteome</keyword>
<keyword evidence="1" id="KW-0489">Methyltransferase</keyword>
<dbReference type="AlphaFoldDB" id="A0A9W5REL7"/>
<dbReference type="Proteomes" id="UP000014387">
    <property type="component" value="Unassembled WGS sequence"/>
</dbReference>
<dbReference type="InterPro" id="IPR050362">
    <property type="entry name" value="Cation-dep_OMT"/>
</dbReference>
<dbReference type="Pfam" id="PF01596">
    <property type="entry name" value="Methyltransf_3"/>
    <property type="match status" value="1"/>
</dbReference>
<evidence type="ECO:0008006" key="6">
    <source>
        <dbReference type="Google" id="ProtNLM"/>
    </source>
</evidence>
<keyword evidence="3" id="KW-0949">S-adenosyl-L-methionine</keyword>
<organism evidence="4 5">
    <name type="scientific">Gleimia europaea ACS-120-V-Col10b</name>
    <dbReference type="NCBI Taxonomy" id="883069"/>
    <lineage>
        <taxon>Bacteria</taxon>
        <taxon>Bacillati</taxon>
        <taxon>Actinomycetota</taxon>
        <taxon>Actinomycetes</taxon>
        <taxon>Actinomycetales</taxon>
        <taxon>Actinomycetaceae</taxon>
        <taxon>Gleimia</taxon>
    </lineage>
</organism>
<evidence type="ECO:0000256" key="1">
    <source>
        <dbReference type="ARBA" id="ARBA00022603"/>
    </source>
</evidence>
<sequence>MGKGRIIATDKALSWSYCEEFVPEGDVLMATRLQAEDLGCSPVSPGTGATLRSLVAACGAKAVAEIGTGTGVSGLWLLSGMSEDAVLTSIDFDAEHHRVARAAFAAAGMRPPRTRLITGRALDVLPRMASRTYDLMFLDGAVSETPAYVEHATRMLRPGGLMIIAHALWHDQVADPARREPDTVAMRQLAKDIADSSDWVTQILPVGDGLLVAIRR</sequence>
<name>A0A9W5REL7_9ACTO</name>
<dbReference type="Gene3D" id="3.40.50.150">
    <property type="entry name" value="Vaccinia Virus protein VP39"/>
    <property type="match status" value="1"/>
</dbReference>
<dbReference type="GO" id="GO:0008757">
    <property type="term" value="F:S-adenosylmethionine-dependent methyltransferase activity"/>
    <property type="evidence" value="ECO:0007669"/>
    <property type="project" value="TreeGrafter"/>
</dbReference>
<dbReference type="CDD" id="cd02440">
    <property type="entry name" value="AdoMet_MTases"/>
    <property type="match status" value="1"/>
</dbReference>
<protein>
    <recommendedName>
        <fullName evidence="6">O-methyltransferase</fullName>
    </recommendedName>
</protein>
<proteinExistence type="predicted"/>
<dbReference type="RefSeq" id="WP_016444027.1">
    <property type="nucleotide sequence ID" value="NZ_KE150266.1"/>
</dbReference>
<evidence type="ECO:0000313" key="5">
    <source>
        <dbReference type="Proteomes" id="UP000014387"/>
    </source>
</evidence>
<dbReference type="InterPro" id="IPR002935">
    <property type="entry name" value="SAM_O-MeTrfase"/>
</dbReference>
<keyword evidence="2" id="KW-0808">Transferase</keyword>
<dbReference type="GO" id="GO:0032259">
    <property type="term" value="P:methylation"/>
    <property type="evidence" value="ECO:0007669"/>
    <property type="project" value="UniProtKB-KW"/>
</dbReference>
<dbReference type="PROSITE" id="PS51682">
    <property type="entry name" value="SAM_OMT_I"/>
    <property type="match status" value="1"/>
</dbReference>
<accession>A0A9W5REL7</accession>
<comment type="caution">
    <text evidence="4">The sequence shown here is derived from an EMBL/GenBank/DDBJ whole genome shotgun (WGS) entry which is preliminary data.</text>
</comment>
<dbReference type="PANTHER" id="PTHR10509:SF85">
    <property type="entry name" value="O-METHYLTRANSFERASE RV1220C-RELATED"/>
    <property type="match status" value="1"/>
</dbReference>
<gene>
    <name evidence="4" type="ORF">HMPREF9238_00670</name>
</gene>
<evidence type="ECO:0000313" key="4">
    <source>
        <dbReference type="EMBL" id="EPD30915.1"/>
    </source>
</evidence>
<evidence type="ECO:0000256" key="3">
    <source>
        <dbReference type="ARBA" id="ARBA00022691"/>
    </source>
</evidence>
<dbReference type="GO" id="GO:0008171">
    <property type="term" value="F:O-methyltransferase activity"/>
    <property type="evidence" value="ECO:0007669"/>
    <property type="project" value="InterPro"/>
</dbReference>
<dbReference type="PANTHER" id="PTHR10509">
    <property type="entry name" value="O-METHYLTRANSFERASE-RELATED"/>
    <property type="match status" value="1"/>
</dbReference>
<dbReference type="EMBL" id="AGWN01000001">
    <property type="protein sequence ID" value="EPD30915.1"/>
    <property type="molecule type" value="Genomic_DNA"/>
</dbReference>
<evidence type="ECO:0000256" key="2">
    <source>
        <dbReference type="ARBA" id="ARBA00022679"/>
    </source>
</evidence>
<dbReference type="InterPro" id="IPR029063">
    <property type="entry name" value="SAM-dependent_MTases_sf"/>
</dbReference>
<dbReference type="SUPFAM" id="SSF53335">
    <property type="entry name" value="S-adenosyl-L-methionine-dependent methyltransferases"/>
    <property type="match status" value="1"/>
</dbReference>
<reference evidence="4 5" key="1">
    <citation type="submission" date="2013-05" db="EMBL/GenBank/DDBJ databases">
        <title>The Genome Sequence of Actinomyces europaeus ACS-120-V-COL10B.</title>
        <authorList>
            <consortium name="The Broad Institute Genomics Platform"/>
            <person name="Earl A."/>
            <person name="Ward D."/>
            <person name="Feldgarden M."/>
            <person name="Gevers D."/>
            <person name="Saerens B."/>
            <person name="Vaneechoutte M."/>
            <person name="Walker B."/>
            <person name="Young S."/>
            <person name="Zeng Q."/>
            <person name="Gargeya S."/>
            <person name="Fitzgerald M."/>
            <person name="Haas B."/>
            <person name="Abouelleil A."/>
            <person name="Allen A.W."/>
            <person name="Alvarado L."/>
            <person name="Arachchi H.M."/>
            <person name="Berlin A.M."/>
            <person name="Chapman S.B."/>
            <person name="Gainer-Dewar J."/>
            <person name="Goldberg J."/>
            <person name="Griggs A."/>
            <person name="Gujja S."/>
            <person name="Hansen M."/>
            <person name="Howarth C."/>
            <person name="Imamovic A."/>
            <person name="Ireland A."/>
            <person name="Larimer J."/>
            <person name="McCowan C."/>
            <person name="Murphy C."/>
            <person name="Pearson M."/>
            <person name="Poon T.W."/>
            <person name="Priest M."/>
            <person name="Roberts A."/>
            <person name="Saif S."/>
            <person name="Shea T."/>
            <person name="Sisk P."/>
            <person name="Sykes S."/>
            <person name="Wortman J."/>
            <person name="Nusbaum C."/>
            <person name="Birren B."/>
        </authorList>
    </citation>
    <scope>NUCLEOTIDE SEQUENCE [LARGE SCALE GENOMIC DNA]</scope>
    <source>
        <strain evidence="4 5">ACS-120-V-Col10b</strain>
    </source>
</reference>